<protein>
    <submittedName>
        <fullName evidence="1">Uncharacterized protein</fullName>
    </submittedName>
</protein>
<organism evidence="1">
    <name type="scientific">hydrothermal vent metagenome</name>
    <dbReference type="NCBI Taxonomy" id="652676"/>
    <lineage>
        <taxon>unclassified sequences</taxon>
        <taxon>metagenomes</taxon>
        <taxon>ecological metagenomes</taxon>
    </lineage>
</organism>
<reference evidence="1" key="1">
    <citation type="submission" date="2016-10" db="EMBL/GenBank/DDBJ databases">
        <authorList>
            <person name="de Groot N.N."/>
        </authorList>
    </citation>
    <scope>NUCLEOTIDE SEQUENCE</scope>
</reference>
<evidence type="ECO:0000313" key="1">
    <source>
        <dbReference type="EMBL" id="SFV76282.1"/>
    </source>
</evidence>
<name>A0A1W1D749_9ZZZZ</name>
<proteinExistence type="predicted"/>
<gene>
    <name evidence="1" type="ORF">MNB_SUP05-10-798</name>
</gene>
<dbReference type="AlphaFoldDB" id="A0A1W1D749"/>
<accession>A0A1W1D749</accession>
<sequence>MNWPSDLFALATSRSPCNTCTVTAAWLSDAVENVCDS</sequence>
<dbReference type="EMBL" id="FPHQ01000095">
    <property type="protein sequence ID" value="SFV76282.1"/>
    <property type="molecule type" value="Genomic_DNA"/>
</dbReference>